<evidence type="ECO:0000313" key="3">
    <source>
        <dbReference type="Proteomes" id="UP000247602"/>
    </source>
</evidence>
<dbReference type="EMBL" id="JACIBU010000001">
    <property type="protein sequence ID" value="MBB3675746.1"/>
    <property type="molecule type" value="Genomic_DNA"/>
</dbReference>
<reference evidence="2 3" key="1">
    <citation type="submission" date="2018-06" db="EMBL/GenBank/DDBJ databases">
        <title>Draft genome sequence of Modestobacter versicolor CP153-2.</title>
        <authorList>
            <person name="Gundlapally S.R."/>
        </authorList>
    </citation>
    <scope>NUCLEOTIDE SEQUENCE [LARGE SCALE GENOMIC DNA]</scope>
    <source>
        <strain evidence="2 3">CP153-2</strain>
    </source>
</reference>
<name>A0A323VEQ2_9ACTN</name>
<evidence type="ECO:0000313" key="1">
    <source>
        <dbReference type="EMBL" id="MBB3675746.1"/>
    </source>
</evidence>
<gene>
    <name evidence="2" type="ORF">DMO24_04590</name>
    <name evidence="1" type="ORF">FHX36_001481</name>
</gene>
<dbReference type="AlphaFoldDB" id="A0A323VEQ2"/>
<accession>A0A323VEQ2</accession>
<dbReference type="Proteomes" id="UP000247602">
    <property type="component" value="Unassembled WGS sequence"/>
</dbReference>
<dbReference type="OrthoDB" id="5197056at2"/>
<organism evidence="2 3">
    <name type="scientific">Modestobacter versicolor</name>
    <dbReference type="NCBI Taxonomy" id="429133"/>
    <lineage>
        <taxon>Bacteria</taxon>
        <taxon>Bacillati</taxon>
        <taxon>Actinomycetota</taxon>
        <taxon>Actinomycetes</taxon>
        <taxon>Geodermatophilales</taxon>
        <taxon>Geodermatophilaceae</taxon>
        <taxon>Modestobacter</taxon>
    </lineage>
</organism>
<dbReference type="EMBL" id="QKNV01000028">
    <property type="protein sequence ID" value="PZA22543.1"/>
    <property type="molecule type" value="Genomic_DNA"/>
</dbReference>
<comment type="caution">
    <text evidence="2">The sequence shown here is derived from an EMBL/GenBank/DDBJ whole genome shotgun (WGS) entry which is preliminary data.</text>
</comment>
<evidence type="ECO:0000313" key="2">
    <source>
        <dbReference type="EMBL" id="PZA22543.1"/>
    </source>
</evidence>
<dbReference type="RefSeq" id="WP_110551163.1">
    <property type="nucleotide sequence ID" value="NZ_JACIBU010000001.1"/>
</dbReference>
<sequence length="111" mass="11848">MSGQRRVTELRAAISLVSSAAADLRWGDQPEVRVLPDGRLWLTDLQLSVSAADVYQAARGLVAAQLLGITEETGRPLAEVVGPWLVSLQTNEALLDLDLTQPADAARDDAA</sequence>
<keyword evidence="3" id="KW-1185">Reference proteome</keyword>
<evidence type="ECO:0000313" key="4">
    <source>
        <dbReference type="Proteomes" id="UP000580718"/>
    </source>
</evidence>
<proteinExistence type="predicted"/>
<reference evidence="1 4" key="2">
    <citation type="submission" date="2020-08" db="EMBL/GenBank/DDBJ databases">
        <title>Sequencing the genomes of 1000 actinobacteria strains.</title>
        <authorList>
            <person name="Klenk H.-P."/>
        </authorList>
    </citation>
    <scope>NUCLEOTIDE SEQUENCE [LARGE SCALE GENOMIC DNA]</scope>
    <source>
        <strain evidence="1 4">DSM 16678</strain>
    </source>
</reference>
<protein>
    <submittedName>
        <fullName evidence="2">Uncharacterized protein</fullName>
    </submittedName>
</protein>
<dbReference type="Proteomes" id="UP000580718">
    <property type="component" value="Unassembled WGS sequence"/>
</dbReference>